<sequence>MAKTRHIKKFMKLKGQRMKTEVRHPPVKAVINVSSRHLESFDEAVLKKGLNFATTIKRIPYLDIIAPIEETVVKIPKAPGDELRWKVRQVLEKVKPLKPNITKEERFAIKGLQSDNSIIILPADKGNATVVINKSDYSEKLASLISDGSYCKEKKDPILKTKRKLSQILIKNKDHLTPINFLVNSPQASS</sequence>
<proteinExistence type="predicted"/>
<dbReference type="KEGG" id="osn:115210451"/>
<keyword evidence="1" id="KW-1185">Reference proteome</keyword>
<name>A0A7E6ES73_9MOLL</name>
<reference evidence="2" key="1">
    <citation type="submission" date="2025-08" db="UniProtKB">
        <authorList>
            <consortium name="RefSeq"/>
        </authorList>
    </citation>
    <scope>IDENTIFICATION</scope>
</reference>
<gene>
    <name evidence="2" type="primary">LOC115210451</name>
</gene>
<organism evidence="1 2">
    <name type="scientific">Octopus sinensis</name>
    <name type="common">East Asian common octopus</name>
    <dbReference type="NCBI Taxonomy" id="2607531"/>
    <lineage>
        <taxon>Eukaryota</taxon>
        <taxon>Metazoa</taxon>
        <taxon>Spiralia</taxon>
        <taxon>Lophotrochozoa</taxon>
        <taxon>Mollusca</taxon>
        <taxon>Cephalopoda</taxon>
        <taxon>Coleoidea</taxon>
        <taxon>Octopodiformes</taxon>
        <taxon>Octopoda</taxon>
        <taxon>Incirrata</taxon>
        <taxon>Octopodidae</taxon>
        <taxon>Octopus</taxon>
    </lineage>
</organism>
<protein>
    <submittedName>
        <fullName evidence="2">Uncharacterized protein LOC115210451</fullName>
    </submittedName>
</protein>
<accession>A0A7E6ES73</accession>
<evidence type="ECO:0000313" key="2">
    <source>
        <dbReference type="RefSeq" id="XP_036358521.1"/>
    </source>
</evidence>
<evidence type="ECO:0000313" key="1">
    <source>
        <dbReference type="Proteomes" id="UP000515154"/>
    </source>
</evidence>
<dbReference type="RefSeq" id="XP_036358521.1">
    <property type="nucleotide sequence ID" value="XM_036502628.1"/>
</dbReference>
<dbReference type="Proteomes" id="UP000515154">
    <property type="component" value="Linkage group LG4"/>
</dbReference>
<dbReference type="AlphaFoldDB" id="A0A7E6ES73"/>